<evidence type="ECO:0008006" key="4">
    <source>
        <dbReference type="Google" id="ProtNLM"/>
    </source>
</evidence>
<feature type="chain" id="PRO_5037872382" description="Porin" evidence="1">
    <location>
        <begin position="22"/>
        <end position="413"/>
    </location>
</feature>
<reference evidence="2" key="1">
    <citation type="submission" date="2021-01" db="EMBL/GenBank/DDBJ databases">
        <title>Modified the classification status of verrucomicrobia.</title>
        <authorList>
            <person name="Feng X."/>
        </authorList>
    </citation>
    <scope>NUCLEOTIDE SEQUENCE</scope>
    <source>
        <strain evidence="2">KCTC 12986</strain>
    </source>
</reference>
<dbReference type="InterPro" id="IPR023614">
    <property type="entry name" value="Porin_dom_sf"/>
</dbReference>
<accession>A0A934RS22</accession>
<comment type="caution">
    <text evidence="2">The sequence shown here is derived from an EMBL/GenBank/DDBJ whole genome shotgun (WGS) entry which is preliminary data.</text>
</comment>
<protein>
    <recommendedName>
        <fullName evidence="4">Porin</fullName>
    </recommendedName>
</protein>
<dbReference type="AlphaFoldDB" id="A0A934RS22"/>
<keyword evidence="3" id="KW-1185">Reference proteome</keyword>
<evidence type="ECO:0000313" key="3">
    <source>
        <dbReference type="Proteomes" id="UP000604083"/>
    </source>
</evidence>
<organism evidence="2 3">
    <name type="scientific">Roseibacillus ishigakijimensis</name>
    <dbReference type="NCBI Taxonomy" id="454146"/>
    <lineage>
        <taxon>Bacteria</taxon>
        <taxon>Pseudomonadati</taxon>
        <taxon>Verrucomicrobiota</taxon>
        <taxon>Verrucomicrobiia</taxon>
        <taxon>Verrucomicrobiales</taxon>
        <taxon>Verrucomicrobiaceae</taxon>
        <taxon>Roseibacillus</taxon>
    </lineage>
</organism>
<evidence type="ECO:0000256" key="1">
    <source>
        <dbReference type="SAM" id="SignalP"/>
    </source>
</evidence>
<gene>
    <name evidence="2" type="ORF">JIN78_07900</name>
</gene>
<dbReference type="RefSeq" id="WP_200391415.1">
    <property type="nucleotide sequence ID" value="NZ_JAENIO010000016.1"/>
</dbReference>
<dbReference type="Gene3D" id="2.40.160.10">
    <property type="entry name" value="Porin"/>
    <property type="match status" value="1"/>
</dbReference>
<dbReference type="PROSITE" id="PS51257">
    <property type="entry name" value="PROKAR_LIPOPROTEIN"/>
    <property type="match status" value="1"/>
</dbReference>
<dbReference type="Proteomes" id="UP000604083">
    <property type="component" value="Unassembled WGS sequence"/>
</dbReference>
<dbReference type="SUPFAM" id="SSF56935">
    <property type="entry name" value="Porins"/>
    <property type="match status" value="1"/>
</dbReference>
<dbReference type="Pfam" id="PF07396">
    <property type="entry name" value="Porin_O_P"/>
    <property type="match status" value="1"/>
</dbReference>
<name>A0A934RS22_9BACT</name>
<sequence>MKNTILPLNCLALACGGLAWAGEAPLAPAPLPETPVAESPASWCDALQTVGKTPSDWLNPLVQDFSVFGRFQFQTAWIDGTDADGDDFNDSYNEFRRVRVGAKGKFLNYFDFKGNINLVSDGRPSGDDLDWGYEGFDEALLGVDLAKAFGLGMDSLHLSYGRHKFAISHEANESSKKIITVERSAISNKIYGALRPTGVKLAGSQGPWDMLLGVYSTEPEDEFVAGWEEALVYQASLGYQVSDDFSVLVDFVYNDSDAEDDSLWGYQWATSVSAVYESGPWGLVTDFIYGDNGSSGMGQNNPDRQDDFWGVVIMPHYWLLEDRLQAVARYQYAGSSADEGIRVNSRYLRRNDDTDAAINGGRGDEHHSIYGGLNYYLCDHNAKIMAGVEYDDLSTPAGDVDALTLWLAFRSYF</sequence>
<dbReference type="EMBL" id="JAENIO010000016">
    <property type="protein sequence ID" value="MBK1833979.1"/>
    <property type="molecule type" value="Genomic_DNA"/>
</dbReference>
<dbReference type="InterPro" id="IPR010870">
    <property type="entry name" value="Porin_O/P"/>
</dbReference>
<keyword evidence="1" id="KW-0732">Signal</keyword>
<feature type="signal peptide" evidence="1">
    <location>
        <begin position="1"/>
        <end position="21"/>
    </location>
</feature>
<proteinExistence type="predicted"/>
<evidence type="ECO:0000313" key="2">
    <source>
        <dbReference type="EMBL" id="MBK1833979.1"/>
    </source>
</evidence>